<accession>U1MKF8</accession>
<evidence type="ECO:0000313" key="2">
    <source>
        <dbReference type="Proteomes" id="UP000030649"/>
    </source>
</evidence>
<dbReference type="AlphaFoldDB" id="U1MKF8"/>
<dbReference type="STRING" id="1238424.J07HQW1_00082"/>
<reference evidence="1 2" key="1">
    <citation type="journal article" date="2013" name="PLoS ONE">
        <title>Assembly-driven community genomics of a hypersaline microbial ecosystem.</title>
        <authorList>
            <person name="Podell S."/>
            <person name="Ugalde J.A."/>
            <person name="Narasingarao P."/>
            <person name="Banfield J.F."/>
            <person name="Heidelberg K.B."/>
            <person name="Allen E.E."/>
        </authorList>
    </citation>
    <scope>NUCLEOTIDE SEQUENCE [LARGE SCALE GENOMIC DNA]</scope>
    <source>
        <strain evidence="2">J07HQW1</strain>
    </source>
</reference>
<dbReference type="EMBL" id="KE356560">
    <property type="protein sequence ID" value="ERG90069.1"/>
    <property type="molecule type" value="Genomic_DNA"/>
</dbReference>
<dbReference type="Proteomes" id="UP000030649">
    <property type="component" value="Unassembled WGS sequence"/>
</dbReference>
<protein>
    <submittedName>
        <fullName evidence="1">Uncharacterized protein</fullName>
    </submittedName>
</protein>
<gene>
    <name evidence="1" type="ORF">J07HQW1_00082</name>
</gene>
<feature type="non-terminal residue" evidence="1">
    <location>
        <position position="132"/>
    </location>
</feature>
<proteinExistence type="predicted"/>
<dbReference type="HOGENOM" id="CLU_1921382_0_0_2"/>
<sequence>MRRILVKGSDCSIADTHVDWDESDNIKNHTHAFIDLIDLQLHAHKFAHPYFGWKESVTFPDRRDLVQFIGAGNNVVIRLPEDLSAYFKGEDHDGNDEKYQANLLSWLPFGIDASDDENGDLIELVDDEWNWY</sequence>
<organism evidence="1 2">
    <name type="scientific">Haloquadratum walsbyi J07HQW1</name>
    <dbReference type="NCBI Taxonomy" id="1238424"/>
    <lineage>
        <taxon>Archaea</taxon>
        <taxon>Methanobacteriati</taxon>
        <taxon>Methanobacteriota</taxon>
        <taxon>Stenosarchaea group</taxon>
        <taxon>Halobacteria</taxon>
        <taxon>Halobacteriales</taxon>
        <taxon>Haloferacaceae</taxon>
        <taxon>Haloquadratum</taxon>
    </lineage>
</organism>
<evidence type="ECO:0000313" key="1">
    <source>
        <dbReference type="EMBL" id="ERG90069.1"/>
    </source>
</evidence>
<name>U1MKF8_9EURY</name>